<dbReference type="Pfam" id="PF00020">
    <property type="entry name" value="TNFR_c6"/>
    <property type="match status" value="1"/>
</dbReference>
<accession>A0A8S4C0P5</accession>
<dbReference type="PANTHER" id="PTHR46874:SF1">
    <property type="entry name" value="TUMOR NECROSIS FACTOR RECEPTOR SUPERFAMILY MEMBER 6"/>
    <property type="match status" value="1"/>
</dbReference>
<evidence type="ECO:0000256" key="4">
    <source>
        <dbReference type="ARBA" id="ARBA00023157"/>
    </source>
</evidence>
<keyword evidence="7" id="KW-0472">Membrane</keyword>
<dbReference type="SMART" id="SM00208">
    <property type="entry name" value="TNFR"/>
    <property type="match status" value="3"/>
</dbReference>
<keyword evidence="3" id="KW-0677">Repeat</keyword>
<evidence type="ECO:0000256" key="7">
    <source>
        <dbReference type="SAM" id="Phobius"/>
    </source>
</evidence>
<evidence type="ECO:0000256" key="3">
    <source>
        <dbReference type="ARBA" id="ARBA00022737"/>
    </source>
</evidence>
<feature type="signal peptide" evidence="8">
    <location>
        <begin position="1"/>
        <end position="24"/>
    </location>
</feature>
<dbReference type="GO" id="GO:0005031">
    <property type="term" value="F:tumor necrosis factor receptor activity"/>
    <property type="evidence" value="ECO:0007669"/>
    <property type="project" value="TreeGrafter"/>
</dbReference>
<keyword evidence="12" id="KW-1185">Reference proteome</keyword>
<evidence type="ECO:0000256" key="1">
    <source>
        <dbReference type="ARBA" id="ARBA00022703"/>
    </source>
</evidence>
<evidence type="ECO:0000313" key="12">
    <source>
        <dbReference type="Proteomes" id="UP000677803"/>
    </source>
</evidence>
<dbReference type="SUPFAM" id="SSF47986">
    <property type="entry name" value="DEATH domain"/>
    <property type="match status" value="1"/>
</dbReference>
<organism evidence="11 12">
    <name type="scientific">Menidia menidia</name>
    <name type="common">Atlantic silverside</name>
    <dbReference type="NCBI Taxonomy" id="238744"/>
    <lineage>
        <taxon>Eukaryota</taxon>
        <taxon>Metazoa</taxon>
        <taxon>Chordata</taxon>
        <taxon>Craniata</taxon>
        <taxon>Vertebrata</taxon>
        <taxon>Euteleostomi</taxon>
        <taxon>Actinopterygii</taxon>
        <taxon>Neopterygii</taxon>
        <taxon>Teleostei</taxon>
        <taxon>Neoteleostei</taxon>
        <taxon>Acanthomorphata</taxon>
        <taxon>Ovalentaria</taxon>
        <taxon>Atherinomorphae</taxon>
        <taxon>Atheriniformes</taxon>
        <taxon>Atherinopsidae</taxon>
        <taxon>Menidiinae</taxon>
        <taxon>Menidia</taxon>
    </lineage>
</organism>
<name>A0A8S4C0P5_9TELE</name>
<dbReference type="GO" id="GO:0097049">
    <property type="term" value="P:motor neuron apoptotic process"/>
    <property type="evidence" value="ECO:0007669"/>
    <property type="project" value="TreeGrafter"/>
</dbReference>
<feature type="repeat" description="TNFR-Cys" evidence="6">
    <location>
        <begin position="144"/>
        <end position="184"/>
    </location>
</feature>
<dbReference type="Gene3D" id="2.10.50.10">
    <property type="entry name" value="Tumor Necrosis Factor Receptor, subunit A, domain 2"/>
    <property type="match status" value="2"/>
</dbReference>
<keyword evidence="7" id="KW-1133">Transmembrane helix</keyword>
<evidence type="ECO:0000313" key="11">
    <source>
        <dbReference type="EMBL" id="CAG6016965.1"/>
    </source>
</evidence>
<protein>
    <submittedName>
        <fullName evidence="11">(Atlantic silverside) hypothetical protein</fullName>
    </submittedName>
</protein>
<dbReference type="GO" id="GO:0043066">
    <property type="term" value="P:negative regulation of apoptotic process"/>
    <property type="evidence" value="ECO:0007669"/>
    <property type="project" value="TreeGrafter"/>
</dbReference>
<evidence type="ECO:0000259" key="10">
    <source>
        <dbReference type="PROSITE" id="PS50050"/>
    </source>
</evidence>
<reference evidence="11" key="1">
    <citation type="submission" date="2021-05" db="EMBL/GenBank/DDBJ databases">
        <authorList>
            <person name="Tigano A."/>
        </authorList>
    </citation>
    <scope>NUCLEOTIDE SEQUENCE</scope>
</reference>
<dbReference type="GO" id="GO:0097192">
    <property type="term" value="P:extrinsic apoptotic signaling pathway in absence of ligand"/>
    <property type="evidence" value="ECO:0007669"/>
    <property type="project" value="TreeGrafter"/>
</dbReference>
<dbReference type="InterPro" id="IPR001368">
    <property type="entry name" value="TNFR/NGFR_Cys_rich_reg"/>
</dbReference>
<feature type="chain" id="PRO_5035769508" evidence="8">
    <location>
        <begin position="25"/>
        <end position="344"/>
    </location>
</feature>
<dbReference type="Pfam" id="PF00531">
    <property type="entry name" value="Death"/>
    <property type="match status" value="1"/>
</dbReference>
<keyword evidence="4" id="KW-1015">Disulfide bond</keyword>
<dbReference type="Proteomes" id="UP000677803">
    <property type="component" value="Unassembled WGS sequence"/>
</dbReference>
<dbReference type="InterPro" id="IPR011029">
    <property type="entry name" value="DEATH-like_dom_sf"/>
</dbReference>
<feature type="domain" description="Death" evidence="9">
    <location>
        <begin position="269"/>
        <end position="336"/>
    </location>
</feature>
<sequence length="344" mass="37684">MAASCSGWPVWFVVLVLSTSVSLSLSPPERSARAWPARPRRQACVDGTYEHEGRSCCMCAAGERLEEHCTATPGDRKCKPCEADTFNAHPNNQETCQPCASCSHPNGMYGYKKSKVRHDAKQSNKIANLEVAEPCTRARNTLCRCKEGHYCVSDSAVCLVCHRCTTCGSEGVKQACTATNNTVCNQESQEHSEAGKIAGIIVGVLFVVALSVAAVYCVRKKRQRDAKPNGRVVSNTGSDVEMQPLTVPDMDLEPYLPEIAVKLGWKVTRDIAMRSEIPGPVIESCQLNWPNNSEEQTLELLKKWVEKQGRGASRKLIQMLEESDKRATAEKVLEVISGRNGSPA</sequence>
<evidence type="ECO:0000256" key="6">
    <source>
        <dbReference type="PROSITE-ProRule" id="PRU00206"/>
    </source>
</evidence>
<feature type="transmembrane region" description="Helical" evidence="7">
    <location>
        <begin position="197"/>
        <end position="218"/>
    </location>
</feature>
<dbReference type="AlphaFoldDB" id="A0A8S4C0P5"/>
<evidence type="ECO:0000259" key="9">
    <source>
        <dbReference type="PROSITE" id="PS50017"/>
    </source>
</evidence>
<keyword evidence="5" id="KW-0325">Glycoprotein</keyword>
<dbReference type="GO" id="GO:0032872">
    <property type="term" value="P:regulation of stress-activated MAPK cascade"/>
    <property type="evidence" value="ECO:0007669"/>
    <property type="project" value="TreeGrafter"/>
</dbReference>
<keyword evidence="2 8" id="KW-0732">Signal</keyword>
<dbReference type="OrthoDB" id="9949242at2759"/>
<proteinExistence type="predicted"/>
<keyword evidence="1" id="KW-0053">Apoptosis</keyword>
<comment type="caution">
    <text evidence="11">The sequence shown here is derived from an EMBL/GenBank/DDBJ whole genome shotgun (WGS) entry which is preliminary data.</text>
</comment>
<dbReference type="GO" id="GO:0045121">
    <property type="term" value="C:membrane raft"/>
    <property type="evidence" value="ECO:0007669"/>
    <property type="project" value="TreeGrafter"/>
</dbReference>
<dbReference type="EMBL" id="CAJRST010039999">
    <property type="protein sequence ID" value="CAG6016965.1"/>
    <property type="molecule type" value="Genomic_DNA"/>
</dbReference>
<dbReference type="PANTHER" id="PTHR46874">
    <property type="entry name" value="TUMOR NECROSIS FACTOR RECEPTOR SUPERFAMILY MEMBER 6"/>
    <property type="match status" value="1"/>
</dbReference>
<keyword evidence="7" id="KW-0812">Transmembrane</keyword>
<dbReference type="GO" id="GO:0009897">
    <property type="term" value="C:external side of plasma membrane"/>
    <property type="evidence" value="ECO:0007669"/>
    <property type="project" value="TreeGrafter"/>
</dbReference>
<feature type="domain" description="TNFR-Cys" evidence="10">
    <location>
        <begin position="144"/>
        <end position="184"/>
    </location>
</feature>
<evidence type="ECO:0000256" key="8">
    <source>
        <dbReference type="SAM" id="SignalP"/>
    </source>
</evidence>
<dbReference type="GO" id="GO:0031265">
    <property type="term" value="C:CD95 death-inducing signaling complex"/>
    <property type="evidence" value="ECO:0007669"/>
    <property type="project" value="TreeGrafter"/>
</dbReference>
<comment type="caution">
    <text evidence="6">Lacks conserved residue(s) required for the propagation of feature annotation.</text>
</comment>
<dbReference type="GO" id="GO:0097527">
    <property type="term" value="P:necroptotic signaling pathway"/>
    <property type="evidence" value="ECO:0007669"/>
    <property type="project" value="TreeGrafter"/>
</dbReference>
<dbReference type="PROSITE" id="PS50017">
    <property type="entry name" value="DEATH_DOMAIN"/>
    <property type="match status" value="1"/>
</dbReference>
<dbReference type="PROSITE" id="PS50050">
    <property type="entry name" value="TNFR_NGFR_2"/>
    <property type="match status" value="1"/>
</dbReference>
<dbReference type="SUPFAM" id="SSF57586">
    <property type="entry name" value="TNF receptor-like"/>
    <property type="match status" value="2"/>
</dbReference>
<gene>
    <name evidence="11" type="ORF">MMEN_LOCUS20538</name>
</gene>
<dbReference type="InterPro" id="IPR000488">
    <property type="entry name" value="Death_dom"/>
</dbReference>
<dbReference type="Gene3D" id="1.10.533.10">
    <property type="entry name" value="Death Domain, Fas"/>
    <property type="match status" value="1"/>
</dbReference>
<evidence type="ECO:0000256" key="5">
    <source>
        <dbReference type="ARBA" id="ARBA00023180"/>
    </source>
</evidence>
<dbReference type="GO" id="GO:0006924">
    <property type="term" value="P:activation-induced cell death of T cells"/>
    <property type="evidence" value="ECO:0007669"/>
    <property type="project" value="TreeGrafter"/>
</dbReference>
<evidence type="ECO:0000256" key="2">
    <source>
        <dbReference type="ARBA" id="ARBA00022729"/>
    </source>
</evidence>